<keyword evidence="14" id="KW-1185">Reference proteome</keyword>
<dbReference type="InterPro" id="IPR039055">
    <property type="entry name" value="MCU_fam"/>
</dbReference>
<comment type="similarity">
    <text evidence="2">Belongs to the MCU (TC 1.A.77) family.</text>
</comment>
<dbReference type="InterPro" id="IPR006769">
    <property type="entry name" value="MCU_C"/>
</dbReference>
<evidence type="ECO:0000313" key="14">
    <source>
        <dbReference type="Proteomes" id="UP000634136"/>
    </source>
</evidence>
<protein>
    <submittedName>
        <fullName evidence="13">Calcium uniporter protein 2, mitochondrial-like</fullName>
    </submittedName>
</protein>
<dbReference type="PANTHER" id="PTHR13462">
    <property type="entry name" value="CALCIUM UNIPORTER PROTEIN, MITOCHONDRIAL"/>
    <property type="match status" value="1"/>
</dbReference>
<comment type="caution">
    <text evidence="13">The sequence shown here is derived from an EMBL/GenBank/DDBJ whole genome shotgun (WGS) entry which is preliminary data.</text>
</comment>
<evidence type="ECO:0000256" key="1">
    <source>
        <dbReference type="ARBA" id="ARBA00004141"/>
    </source>
</evidence>
<name>A0A834SSP8_9FABA</name>
<dbReference type="EMBL" id="JAAIUW010000011">
    <property type="protein sequence ID" value="KAF7809753.1"/>
    <property type="molecule type" value="Genomic_DNA"/>
</dbReference>
<feature type="transmembrane region" description="Helical" evidence="11">
    <location>
        <begin position="256"/>
        <end position="276"/>
    </location>
</feature>
<dbReference type="GO" id="GO:0015292">
    <property type="term" value="F:uniporter activity"/>
    <property type="evidence" value="ECO:0007669"/>
    <property type="project" value="TreeGrafter"/>
</dbReference>
<dbReference type="AlphaFoldDB" id="A0A834SSP8"/>
<evidence type="ECO:0000256" key="8">
    <source>
        <dbReference type="ARBA" id="ARBA00023065"/>
    </source>
</evidence>
<keyword evidence="9 11" id="KW-0472">Membrane</keyword>
<evidence type="ECO:0000256" key="5">
    <source>
        <dbReference type="ARBA" id="ARBA00022692"/>
    </source>
</evidence>
<gene>
    <name evidence="13" type="ORF">G2W53_036496</name>
</gene>
<dbReference type="GO" id="GO:0005262">
    <property type="term" value="F:calcium channel activity"/>
    <property type="evidence" value="ECO:0007669"/>
    <property type="project" value="TreeGrafter"/>
</dbReference>
<keyword evidence="6" id="KW-0106">Calcium</keyword>
<accession>A0A834SSP8</accession>
<evidence type="ECO:0000256" key="7">
    <source>
        <dbReference type="ARBA" id="ARBA00022989"/>
    </source>
</evidence>
<evidence type="ECO:0000256" key="6">
    <source>
        <dbReference type="ARBA" id="ARBA00022837"/>
    </source>
</evidence>
<dbReference type="GO" id="GO:0036444">
    <property type="term" value="P:calcium import into the mitochondrion"/>
    <property type="evidence" value="ECO:0007669"/>
    <property type="project" value="TreeGrafter"/>
</dbReference>
<keyword evidence="8" id="KW-0406">Ion transport</keyword>
<keyword evidence="10" id="KW-0175">Coiled coil</keyword>
<feature type="coiled-coil region" evidence="10">
    <location>
        <begin position="201"/>
        <end position="228"/>
    </location>
</feature>
<evidence type="ECO:0000313" key="13">
    <source>
        <dbReference type="EMBL" id="KAF7809753.1"/>
    </source>
</evidence>
<dbReference type="OrthoDB" id="278338at2759"/>
<dbReference type="GO" id="GO:0051560">
    <property type="term" value="P:mitochondrial calcium ion homeostasis"/>
    <property type="evidence" value="ECO:0007669"/>
    <property type="project" value="InterPro"/>
</dbReference>
<evidence type="ECO:0000256" key="11">
    <source>
        <dbReference type="SAM" id="Phobius"/>
    </source>
</evidence>
<evidence type="ECO:0000256" key="3">
    <source>
        <dbReference type="ARBA" id="ARBA00022448"/>
    </source>
</evidence>
<keyword evidence="3" id="KW-0813">Transport</keyword>
<evidence type="ECO:0000256" key="9">
    <source>
        <dbReference type="ARBA" id="ARBA00023136"/>
    </source>
</evidence>
<keyword evidence="5 11" id="KW-0812">Transmembrane</keyword>
<keyword evidence="4" id="KW-0109">Calcium transport</keyword>
<organism evidence="13 14">
    <name type="scientific">Senna tora</name>
    <dbReference type="NCBI Taxonomy" id="362788"/>
    <lineage>
        <taxon>Eukaryota</taxon>
        <taxon>Viridiplantae</taxon>
        <taxon>Streptophyta</taxon>
        <taxon>Embryophyta</taxon>
        <taxon>Tracheophyta</taxon>
        <taxon>Spermatophyta</taxon>
        <taxon>Magnoliopsida</taxon>
        <taxon>eudicotyledons</taxon>
        <taxon>Gunneridae</taxon>
        <taxon>Pentapetalae</taxon>
        <taxon>rosids</taxon>
        <taxon>fabids</taxon>
        <taxon>Fabales</taxon>
        <taxon>Fabaceae</taxon>
        <taxon>Caesalpinioideae</taxon>
        <taxon>Cassia clade</taxon>
        <taxon>Senna</taxon>
    </lineage>
</organism>
<proteinExistence type="inferred from homology"/>
<dbReference type="GO" id="GO:1990246">
    <property type="term" value="C:uniplex complex"/>
    <property type="evidence" value="ECO:0007669"/>
    <property type="project" value="TreeGrafter"/>
</dbReference>
<reference evidence="13" key="1">
    <citation type="submission" date="2020-09" db="EMBL/GenBank/DDBJ databases">
        <title>Genome-Enabled Discovery of Anthraquinone Biosynthesis in Senna tora.</title>
        <authorList>
            <person name="Kang S.-H."/>
            <person name="Pandey R.P."/>
            <person name="Lee C.-M."/>
            <person name="Sim J.-S."/>
            <person name="Jeong J.-T."/>
            <person name="Choi B.-S."/>
            <person name="Jung M."/>
            <person name="Ginzburg D."/>
            <person name="Zhao K."/>
            <person name="Won S.Y."/>
            <person name="Oh T.-J."/>
            <person name="Yu Y."/>
            <person name="Kim N.-H."/>
            <person name="Lee O.R."/>
            <person name="Lee T.-H."/>
            <person name="Bashyal P."/>
            <person name="Kim T.-S."/>
            <person name="Lee W.-H."/>
            <person name="Kawkins C."/>
            <person name="Kim C.-K."/>
            <person name="Kim J.S."/>
            <person name="Ahn B.O."/>
            <person name="Rhee S.Y."/>
            <person name="Sohng J.K."/>
        </authorList>
    </citation>
    <scope>NUCLEOTIDE SEQUENCE</scope>
    <source>
        <tissue evidence="13">Leaf</tissue>
    </source>
</reference>
<evidence type="ECO:0000256" key="4">
    <source>
        <dbReference type="ARBA" id="ARBA00022568"/>
    </source>
</evidence>
<keyword evidence="7 11" id="KW-1133">Transmembrane helix</keyword>
<dbReference type="Pfam" id="PF04678">
    <property type="entry name" value="MCU"/>
    <property type="match status" value="1"/>
</dbReference>
<feature type="transmembrane region" description="Helical" evidence="11">
    <location>
        <begin position="230"/>
        <end position="250"/>
    </location>
</feature>
<evidence type="ECO:0000256" key="10">
    <source>
        <dbReference type="SAM" id="Coils"/>
    </source>
</evidence>
<dbReference type="PANTHER" id="PTHR13462:SF31">
    <property type="entry name" value="CALCIUM UNIPORTER PROTEIN 1, MITOCHONDRIAL"/>
    <property type="match status" value="1"/>
</dbReference>
<dbReference type="Proteomes" id="UP000634136">
    <property type="component" value="Unassembled WGS sequence"/>
</dbReference>
<evidence type="ECO:0000259" key="12">
    <source>
        <dbReference type="Pfam" id="PF04678"/>
    </source>
</evidence>
<sequence>MAFRKSLAQRFLKFTKFSSQTLTNGRLSSSSVHSRIASSLSKPDIAPDPGDEGVFRRFLHKPSLFVPELRSSSPSLKDGLVDQLKAMDIARNRLRLDGLIPPPEKSDVTAEDARKLLKTAQLEMVKSRLREIRESCISYSELVRICAEHCSDQDQAKRMAEMLDDSAAVIVLGDIVFLRPEQVVKAIQNLLPLPGGKTYDTEAVRKELEELEKQKAAIDNKAVALVRRELWGGLGFFVLQTAAFMRLTFWELSWDVMEPICFFVTSMYFIAGYTFFLRTSIEPSFEGFYLSRFNTKQKRLMKGRKFDIQRYNELRAACFSPNSSSSPLASEFNSSIARPLNHSTNHHKFGL</sequence>
<feature type="domain" description="Calcium uniporter protein C-terminal" evidence="12">
    <location>
        <begin position="153"/>
        <end position="314"/>
    </location>
</feature>
<evidence type="ECO:0000256" key="2">
    <source>
        <dbReference type="ARBA" id="ARBA00005653"/>
    </source>
</evidence>
<comment type="subcellular location">
    <subcellularLocation>
        <location evidence="1">Membrane</location>
        <topology evidence="1">Multi-pass membrane protein</topology>
    </subcellularLocation>
</comment>